<dbReference type="InterPro" id="IPR003661">
    <property type="entry name" value="HisK_dim/P_dom"/>
</dbReference>
<dbReference type="PROSITE" id="PS50109">
    <property type="entry name" value="HIS_KIN"/>
    <property type="match status" value="1"/>
</dbReference>
<dbReference type="CDD" id="cd06225">
    <property type="entry name" value="HAMP"/>
    <property type="match status" value="1"/>
</dbReference>
<evidence type="ECO:0000259" key="14">
    <source>
        <dbReference type="PROSITE" id="PS50885"/>
    </source>
</evidence>
<dbReference type="InterPro" id="IPR029151">
    <property type="entry name" value="Sensor-like_sf"/>
</dbReference>
<organism evidence="15 16">
    <name type="scientific">Anaeromyxobacter diazotrophicus</name>
    <dbReference type="NCBI Taxonomy" id="2590199"/>
    <lineage>
        <taxon>Bacteria</taxon>
        <taxon>Pseudomonadati</taxon>
        <taxon>Myxococcota</taxon>
        <taxon>Myxococcia</taxon>
        <taxon>Myxococcales</taxon>
        <taxon>Cystobacterineae</taxon>
        <taxon>Anaeromyxobacteraceae</taxon>
        <taxon>Anaeromyxobacter</taxon>
    </lineage>
</organism>
<keyword evidence="16" id="KW-1185">Reference proteome</keyword>
<reference evidence="16" key="1">
    <citation type="journal article" date="2020" name="Appl. Environ. Microbiol.">
        <title>Diazotrophic Anaeromyxobacter Isolates from Soils.</title>
        <authorList>
            <person name="Masuda Y."/>
            <person name="Yamanaka H."/>
            <person name="Xu Z.X."/>
            <person name="Shiratori Y."/>
            <person name="Aono T."/>
            <person name="Amachi S."/>
            <person name="Senoo K."/>
            <person name="Itoh H."/>
        </authorList>
    </citation>
    <scope>NUCLEOTIDE SEQUENCE [LARGE SCALE GENOMIC DNA]</scope>
    <source>
        <strain evidence="16">R267</strain>
    </source>
</reference>
<keyword evidence="5 10" id="KW-0597">Phosphoprotein</keyword>
<dbReference type="SMART" id="SM00448">
    <property type="entry name" value="REC"/>
    <property type="match status" value="1"/>
</dbReference>
<evidence type="ECO:0000256" key="11">
    <source>
        <dbReference type="SAM" id="Phobius"/>
    </source>
</evidence>
<evidence type="ECO:0000256" key="4">
    <source>
        <dbReference type="ARBA" id="ARBA00022475"/>
    </source>
</evidence>
<dbReference type="SMART" id="SM00388">
    <property type="entry name" value="HisKA"/>
    <property type="match status" value="1"/>
</dbReference>
<dbReference type="AlphaFoldDB" id="A0A7I9VID3"/>
<dbReference type="EMBL" id="BJTG01000002">
    <property type="protein sequence ID" value="GEJ55880.1"/>
    <property type="molecule type" value="Genomic_DNA"/>
</dbReference>
<dbReference type="CDD" id="cd18774">
    <property type="entry name" value="PDC2_HK_sensor"/>
    <property type="match status" value="1"/>
</dbReference>
<dbReference type="InterPro" id="IPR036890">
    <property type="entry name" value="HATPase_C_sf"/>
</dbReference>
<dbReference type="SUPFAM" id="SSF55874">
    <property type="entry name" value="ATPase domain of HSP90 chaperone/DNA topoisomerase II/histidine kinase"/>
    <property type="match status" value="1"/>
</dbReference>
<keyword evidence="9 11" id="KW-1133">Transmembrane helix</keyword>
<feature type="modified residue" description="4-aspartylphosphate" evidence="10">
    <location>
        <position position="676"/>
    </location>
</feature>
<accession>A0A7I9VID3</accession>
<feature type="transmembrane region" description="Helical" evidence="11">
    <location>
        <begin position="278"/>
        <end position="301"/>
    </location>
</feature>
<evidence type="ECO:0000313" key="15">
    <source>
        <dbReference type="EMBL" id="GEJ55880.1"/>
    </source>
</evidence>
<dbReference type="SUPFAM" id="SSF158472">
    <property type="entry name" value="HAMP domain-like"/>
    <property type="match status" value="1"/>
</dbReference>
<evidence type="ECO:0000256" key="6">
    <source>
        <dbReference type="ARBA" id="ARBA00022679"/>
    </source>
</evidence>
<dbReference type="SMART" id="SM00304">
    <property type="entry name" value="HAMP"/>
    <property type="match status" value="1"/>
</dbReference>
<dbReference type="GO" id="GO:0000155">
    <property type="term" value="F:phosphorelay sensor kinase activity"/>
    <property type="evidence" value="ECO:0007669"/>
    <property type="project" value="InterPro"/>
</dbReference>
<dbReference type="InterPro" id="IPR001789">
    <property type="entry name" value="Sig_transdc_resp-reg_receiver"/>
</dbReference>
<evidence type="ECO:0000256" key="1">
    <source>
        <dbReference type="ARBA" id="ARBA00000085"/>
    </source>
</evidence>
<comment type="caution">
    <text evidence="15">The sequence shown here is derived from an EMBL/GenBank/DDBJ whole genome shotgun (WGS) entry which is preliminary data.</text>
</comment>
<dbReference type="InterPro" id="IPR011006">
    <property type="entry name" value="CheY-like_superfamily"/>
</dbReference>
<dbReference type="SUPFAM" id="SSF103190">
    <property type="entry name" value="Sensory domain-like"/>
    <property type="match status" value="1"/>
</dbReference>
<dbReference type="Gene3D" id="3.30.565.10">
    <property type="entry name" value="Histidine kinase-like ATPase, C-terminal domain"/>
    <property type="match status" value="1"/>
</dbReference>
<dbReference type="Pfam" id="PF00072">
    <property type="entry name" value="Response_reg"/>
    <property type="match status" value="1"/>
</dbReference>
<dbReference type="CDD" id="cd00082">
    <property type="entry name" value="HisKA"/>
    <property type="match status" value="1"/>
</dbReference>
<name>A0A7I9VID3_9BACT</name>
<comment type="subcellular location">
    <subcellularLocation>
        <location evidence="2">Cell membrane</location>
        <topology evidence="2">Multi-pass membrane protein</topology>
    </subcellularLocation>
</comment>
<dbReference type="PROSITE" id="PS50885">
    <property type="entry name" value="HAMP"/>
    <property type="match status" value="1"/>
</dbReference>
<keyword evidence="4" id="KW-1003">Cell membrane</keyword>
<dbReference type="Gene3D" id="3.30.450.20">
    <property type="entry name" value="PAS domain"/>
    <property type="match status" value="2"/>
</dbReference>
<keyword evidence="8" id="KW-0418">Kinase</keyword>
<dbReference type="Gene3D" id="6.10.340.10">
    <property type="match status" value="1"/>
</dbReference>
<evidence type="ECO:0000256" key="7">
    <source>
        <dbReference type="ARBA" id="ARBA00022692"/>
    </source>
</evidence>
<evidence type="ECO:0000313" key="16">
    <source>
        <dbReference type="Proteomes" id="UP000503640"/>
    </source>
</evidence>
<dbReference type="PANTHER" id="PTHR43065:SF42">
    <property type="entry name" value="TWO-COMPONENT SENSOR PPRA"/>
    <property type="match status" value="1"/>
</dbReference>
<dbReference type="SUPFAM" id="SSF52172">
    <property type="entry name" value="CheY-like"/>
    <property type="match status" value="1"/>
</dbReference>
<gene>
    <name evidence="15" type="ORF">AMYX_06210</name>
</gene>
<proteinExistence type="predicted"/>
<evidence type="ECO:0000256" key="5">
    <source>
        <dbReference type="ARBA" id="ARBA00022553"/>
    </source>
</evidence>
<dbReference type="CDD" id="cd12914">
    <property type="entry name" value="PDC1_DGC_like"/>
    <property type="match status" value="1"/>
</dbReference>
<dbReference type="PANTHER" id="PTHR43065">
    <property type="entry name" value="SENSOR HISTIDINE KINASE"/>
    <property type="match status" value="1"/>
</dbReference>
<dbReference type="GO" id="GO:0005886">
    <property type="term" value="C:plasma membrane"/>
    <property type="evidence" value="ECO:0007669"/>
    <property type="project" value="UniProtKB-SubCell"/>
</dbReference>
<keyword evidence="6" id="KW-0808">Transferase</keyword>
<evidence type="ECO:0000256" key="2">
    <source>
        <dbReference type="ARBA" id="ARBA00004651"/>
    </source>
</evidence>
<comment type="catalytic activity">
    <reaction evidence="1">
        <text>ATP + protein L-histidine = ADP + protein N-phospho-L-histidine.</text>
        <dbReference type="EC" id="2.7.13.3"/>
    </reaction>
</comment>
<dbReference type="PROSITE" id="PS50110">
    <property type="entry name" value="RESPONSE_REGULATORY"/>
    <property type="match status" value="1"/>
</dbReference>
<keyword evidence="11" id="KW-0472">Membrane</keyword>
<sequence length="760" mass="80351">MGLASLRFRLLVLVMVAVLPSIGLLLAAAREGERRAEVALRGDAERLAQLVSEDQKRSVESAEGLLTGVSRMAALAHPIDPVRCQRTLADIRAQIPGFNNLSLVDEGGNVMCAATPFSSPISIAHRAHFRNAIGSGAFAAGEYLLAQINSRPSYYFAAPVFGPDRRLQGVVTAGLDLGAMQRRLEGHALPAEAVAVVTDATGRVLARQPAPVRAGERFESPLLAAMLRGASGLTRQRDGDGVERLYAHRPVRGPGDRPVMFVAVGLPTELARAQVRGIFLHTMAGFGGVALLAIAVALAMGERLLAAPLDRIIGAARRLSGGDLSARTGLSRRRGEIGELAATFDEMASSLEADAAARRRLEEQFRHAQKMEALGQLAGGVAHDFNNLLTAILSFGRFVRADLGEGHPSRPDVEEILASAERAATLTRQLLAFSRRQVLEPRVLDLGESVRGVEKMLRRLIGEDVQLETRIAPGTGPVLADPGHVEQVILNLALNARDAMPGGGRLILEVAEVPAGAPERGGDPELPPGPLVRLTLTDTGVGMDEATLPRIFEPFFTTKPAGKGTGLGLSTVYGIVVQSGGAIRVRSAPGQGSTFTVYLPRAPEHAAAAAAPAGTARRGRGGTETVLLVEDDASVRALARRALAQAGYQVLEASRPSEARALVRRGAAPLHLLLTDVILPETNGPALARELLELRPGLRVLYTSGYTAGHLAGDDVTASGHAFLPKPFTPELLVERVREVLDGPPPAQRTQLHPLAGPIS</sequence>
<dbReference type="Proteomes" id="UP000503640">
    <property type="component" value="Unassembled WGS sequence"/>
</dbReference>
<dbReference type="SMART" id="SM00387">
    <property type="entry name" value="HATPase_c"/>
    <property type="match status" value="1"/>
</dbReference>
<dbReference type="Pfam" id="PF00512">
    <property type="entry name" value="HisKA"/>
    <property type="match status" value="1"/>
</dbReference>
<evidence type="ECO:0000256" key="9">
    <source>
        <dbReference type="ARBA" id="ARBA00022989"/>
    </source>
</evidence>
<feature type="domain" description="Histidine kinase" evidence="12">
    <location>
        <begin position="380"/>
        <end position="603"/>
    </location>
</feature>
<feature type="domain" description="Response regulatory" evidence="13">
    <location>
        <begin position="625"/>
        <end position="741"/>
    </location>
</feature>
<dbReference type="Pfam" id="PF00672">
    <property type="entry name" value="HAMP"/>
    <property type="match status" value="1"/>
</dbReference>
<evidence type="ECO:0000259" key="13">
    <source>
        <dbReference type="PROSITE" id="PS50110"/>
    </source>
</evidence>
<protein>
    <recommendedName>
        <fullName evidence="3">histidine kinase</fullName>
        <ecNumber evidence="3">2.7.13.3</ecNumber>
    </recommendedName>
</protein>
<dbReference type="InterPro" id="IPR036097">
    <property type="entry name" value="HisK_dim/P_sf"/>
</dbReference>
<dbReference type="InterPro" id="IPR004358">
    <property type="entry name" value="Sig_transdc_His_kin-like_C"/>
</dbReference>
<dbReference type="EC" id="2.7.13.3" evidence="3"/>
<keyword evidence="7 11" id="KW-0812">Transmembrane</keyword>
<dbReference type="Gene3D" id="3.40.50.2300">
    <property type="match status" value="1"/>
</dbReference>
<dbReference type="RefSeq" id="WP_176062880.1">
    <property type="nucleotide sequence ID" value="NZ_BJTG01000002.1"/>
</dbReference>
<dbReference type="InterPro" id="IPR005467">
    <property type="entry name" value="His_kinase_dom"/>
</dbReference>
<evidence type="ECO:0000256" key="8">
    <source>
        <dbReference type="ARBA" id="ARBA00022777"/>
    </source>
</evidence>
<dbReference type="Gene3D" id="1.10.287.130">
    <property type="match status" value="1"/>
</dbReference>
<evidence type="ECO:0000256" key="10">
    <source>
        <dbReference type="PROSITE-ProRule" id="PRU00169"/>
    </source>
</evidence>
<dbReference type="InterPro" id="IPR003594">
    <property type="entry name" value="HATPase_dom"/>
</dbReference>
<evidence type="ECO:0000259" key="12">
    <source>
        <dbReference type="PROSITE" id="PS50109"/>
    </source>
</evidence>
<dbReference type="SUPFAM" id="SSF47384">
    <property type="entry name" value="Homodimeric domain of signal transducing histidine kinase"/>
    <property type="match status" value="1"/>
</dbReference>
<dbReference type="InterPro" id="IPR003660">
    <property type="entry name" value="HAMP_dom"/>
</dbReference>
<dbReference type="Pfam" id="PF02518">
    <property type="entry name" value="HATPase_c"/>
    <property type="match status" value="1"/>
</dbReference>
<evidence type="ECO:0000256" key="3">
    <source>
        <dbReference type="ARBA" id="ARBA00012438"/>
    </source>
</evidence>
<feature type="domain" description="HAMP" evidence="14">
    <location>
        <begin position="303"/>
        <end position="356"/>
    </location>
</feature>
<dbReference type="PRINTS" id="PR00344">
    <property type="entry name" value="BCTRLSENSOR"/>
</dbReference>